<evidence type="ECO:0000256" key="3">
    <source>
        <dbReference type="SAM" id="SignalP"/>
    </source>
</evidence>
<protein>
    <recommendedName>
        <fullName evidence="4">Mycoplasma lipoprotein C-terminal domain-containing protein</fullName>
    </recommendedName>
</protein>
<comment type="similarity">
    <text evidence="1">Belongs to the MG185/MG260 family.</text>
</comment>
<evidence type="ECO:0000256" key="2">
    <source>
        <dbReference type="SAM" id="Coils"/>
    </source>
</evidence>
<dbReference type="InterPro" id="IPR054825">
    <property type="entry name" value="P68-like"/>
</dbReference>
<dbReference type="EMBL" id="CP102734">
    <property type="protein sequence ID" value="UVD81813.1"/>
    <property type="molecule type" value="Genomic_DNA"/>
</dbReference>
<evidence type="ECO:0000256" key="1">
    <source>
        <dbReference type="ARBA" id="ARBA00009031"/>
    </source>
</evidence>
<feature type="coiled-coil region" evidence="2">
    <location>
        <begin position="531"/>
        <end position="565"/>
    </location>
</feature>
<dbReference type="InterPro" id="IPR004890">
    <property type="entry name" value="Lipoprotein_10_C"/>
</dbReference>
<dbReference type="Proteomes" id="UP001059252">
    <property type="component" value="Chromosome"/>
</dbReference>
<evidence type="ECO:0000313" key="6">
    <source>
        <dbReference type="Proteomes" id="UP001059252"/>
    </source>
</evidence>
<evidence type="ECO:0000259" key="4">
    <source>
        <dbReference type="Pfam" id="PF03202"/>
    </source>
</evidence>
<reference evidence="5" key="1">
    <citation type="submission" date="2022-08" db="EMBL/GenBank/DDBJ databases">
        <title>Complete genome of Mycoplasma iguanae type strain 2327.</title>
        <authorList>
            <person name="Spergser J."/>
        </authorList>
    </citation>
    <scope>NUCLEOTIDE SEQUENCE</scope>
    <source>
        <strain evidence="5">2327</strain>
    </source>
</reference>
<feature type="chain" id="PRO_5046329430" description="Mycoplasma lipoprotein C-terminal domain-containing protein" evidence="3">
    <location>
        <begin position="21"/>
        <end position="653"/>
    </location>
</feature>
<proteinExistence type="inferred from homology"/>
<dbReference type="Pfam" id="PF03202">
    <property type="entry name" value="Lipoprotein_10"/>
    <property type="match status" value="1"/>
</dbReference>
<keyword evidence="3" id="KW-0732">Signal</keyword>
<organism evidence="5 6">
    <name type="scientific">Mycoplasma iguanae</name>
    <dbReference type="NCBI Taxonomy" id="292461"/>
    <lineage>
        <taxon>Bacteria</taxon>
        <taxon>Bacillati</taxon>
        <taxon>Mycoplasmatota</taxon>
        <taxon>Mollicutes</taxon>
        <taxon>Mycoplasmataceae</taxon>
        <taxon>Mycoplasma</taxon>
    </lineage>
</organism>
<evidence type="ECO:0000313" key="5">
    <source>
        <dbReference type="EMBL" id="UVD81813.1"/>
    </source>
</evidence>
<gene>
    <name evidence="5" type="ORF">NV226_00645</name>
</gene>
<keyword evidence="6" id="KW-1185">Reference proteome</keyword>
<dbReference type="PROSITE" id="PS51257">
    <property type="entry name" value="PROKAR_LIPOPROTEIN"/>
    <property type="match status" value="1"/>
</dbReference>
<name>A0ABY5R8J5_9MOLU</name>
<dbReference type="NCBIfam" id="NF045826">
    <property type="entry name" value="lipo_P68"/>
    <property type="match status" value="1"/>
</dbReference>
<keyword evidence="2" id="KW-0175">Coiled coil</keyword>
<dbReference type="RefSeq" id="WP_258210987.1">
    <property type="nucleotide sequence ID" value="NZ_CP102734.1"/>
</dbReference>
<accession>A0ABY5R8J5</accession>
<feature type="domain" description="Mycoplasma lipoprotein C-terminal" evidence="4">
    <location>
        <begin position="469"/>
        <end position="544"/>
    </location>
</feature>
<feature type="signal peptide" evidence="3">
    <location>
        <begin position="1"/>
        <end position="20"/>
    </location>
</feature>
<sequence>MNFKKAAKNISFLAMFSVPAVVVACSTTNSTNTEKNTETSKPLKEESVLFQTAQNKFYPLVGSLNQAVKIYNETQKGTENFLPVIIQHAEDTKANTETALATQVATKLNAIKDSSNPDLDSIPNIILNKQSGAFVVNQYDRLLDLSKSQIKESLLDSELFTLHNKLAGEAEGKIFSIPFDISSIDSLVFNLDIMKKIFEEIKNNGGTVDENSSIYKKVINADKEGNHEIPETKAWRYMKAKSSDIFKDLKVNDETFSSMDKILEFSGKVYDGLHLDPTLSAEIKAKLEENGRDTSVLIVDYSNTIYKKMLYANTEASVGNEITGSPEKYIYKLAKDRNNQFVVDYSYLNAANKDELQKQIKDTYNTLVSHNKMAKLAADSNKMFKSVYFTNGGVNNIWASWDIRTYDSAIAIAPHVGIKQSISNSFTKLVFAKNNEEIAKSFAKQKDVLWSNQIQNMITAKGGVFNEGGSSLVAIKTNDKRNAATVKFIEWLLTGKMPNPHGEGEVFVKDFIRDTSAYVVPTRDRVTFEEYKKISQQVATLQKQIDDLEVKANKTAEEKKQMDDLLVELTIIQGAQLSLEDLLKQKGMDLSTGTIDPTKKTAIYFAPNDNVTNKISSLISDALFQNTQTSQGTTSNKKTGDDILQEVLKIRTN</sequence>